<dbReference type="InterPro" id="IPR058627">
    <property type="entry name" value="MdtA-like_C"/>
</dbReference>
<evidence type="ECO:0000259" key="3">
    <source>
        <dbReference type="Pfam" id="PF25967"/>
    </source>
</evidence>
<dbReference type="Pfam" id="PF25967">
    <property type="entry name" value="RND-MFP_C"/>
    <property type="match status" value="1"/>
</dbReference>
<dbReference type="Pfam" id="PF25954">
    <property type="entry name" value="Beta-barrel_RND_2"/>
    <property type="match status" value="1"/>
</dbReference>
<feature type="domain" description="CusB-like beta-barrel" evidence="2">
    <location>
        <begin position="204"/>
        <end position="276"/>
    </location>
</feature>
<dbReference type="SUPFAM" id="SSF111369">
    <property type="entry name" value="HlyD-like secretion proteins"/>
    <property type="match status" value="1"/>
</dbReference>
<evidence type="ECO:0000313" key="4">
    <source>
        <dbReference type="EMBL" id="MCP8939309.1"/>
    </source>
</evidence>
<dbReference type="PANTHER" id="PTHR30469">
    <property type="entry name" value="MULTIDRUG RESISTANCE PROTEIN MDTA"/>
    <property type="match status" value="1"/>
</dbReference>
<proteinExistence type="inferred from homology"/>
<name>A0ABT1LCZ8_9HYPH</name>
<dbReference type="Gene3D" id="2.40.30.170">
    <property type="match status" value="1"/>
</dbReference>
<dbReference type="EMBL" id="JANCLU010000011">
    <property type="protein sequence ID" value="MCP8939309.1"/>
    <property type="molecule type" value="Genomic_DNA"/>
</dbReference>
<evidence type="ECO:0000313" key="5">
    <source>
        <dbReference type="Proteomes" id="UP001205890"/>
    </source>
</evidence>
<keyword evidence="5" id="KW-1185">Reference proteome</keyword>
<organism evidence="4 5">
    <name type="scientific">Alsobacter ponti</name>
    <dbReference type="NCBI Taxonomy" id="2962936"/>
    <lineage>
        <taxon>Bacteria</taxon>
        <taxon>Pseudomonadati</taxon>
        <taxon>Pseudomonadota</taxon>
        <taxon>Alphaproteobacteria</taxon>
        <taxon>Hyphomicrobiales</taxon>
        <taxon>Alsobacteraceae</taxon>
        <taxon>Alsobacter</taxon>
    </lineage>
</organism>
<dbReference type="InterPro" id="IPR058792">
    <property type="entry name" value="Beta-barrel_RND_2"/>
</dbReference>
<reference evidence="4 5" key="1">
    <citation type="submission" date="2022-07" db="EMBL/GenBank/DDBJ databases">
        <authorList>
            <person name="Li W.-J."/>
            <person name="Deng Q.-Q."/>
        </authorList>
    </citation>
    <scope>NUCLEOTIDE SEQUENCE [LARGE SCALE GENOMIC DNA]</scope>
    <source>
        <strain evidence="4 5">SYSU M60028</strain>
    </source>
</reference>
<dbReference type="InterPro" id="IPR006143">
    <property type="entry name" value="RND_pump_MFP"/>
</dbReference>
<dbReference type="Gene3D" id="1.10.287.470">
    <property type="entry name" value="Helix hairpin bin"/>
    <property type="match status" value="1"/>
</dbReference>
<dbReference type="Gene3D" id="2.40.50.100">
    <property type="match status" value="1"/>
</dbReference>
<gene>
    <name evidence="4" type="ORF">NK718_12350</name>
</gene>
<comment type="similarity">
    <text evidence="1">Belongs to the membrane fusion protein (MFP) (TC 8.A.1) family.</text>
</comment>
<evidence type="ECO:0000259" key="2">
    <source>
        <dbReference type="Pfam" id="PF25954"/>
    </source>
</evidence>
<comment type="caution">
    <text evidence="4">The sequence shown here is derived from an EMBL/GenBank/DDBJ whole genome shotgun (WGS) entry which is preliminary data.</text>
</comment>
<dbReference type="RefSeq" id="WP_254742554.1">
    <property type="nucleotide sequence ID" value="NZ_JANCLU010000011.1"/>
</dbReference>
<sequence>MKRRIVVSLVFLLAVGLCAGLVWFNFFRDRMIVQFFAGMKRPAQVVSAVDASTREWAPGIGAIGTARAEFGVQLPVEIAGVVREIRFKANDRVNKGDVLVQLDDRIERADLVDADAAVKLAEANLDRATTLKTRGFNTETSYDQAVAQLATARSRLQRIQAIIDQKALNAPFAGIIGIPRIDPGQYLQAGTTVATLQNLDTMKVDFTVPEQAAARVKLDQPVRFGTTENDLSVSGHITGIDPRIDPQSRLVSVRAVIDDNKSANVQPGQFLRVRIDLPAEPNILTVPQTAVVSSLYGDYVFVAEPDPANAGQFVARQVFVKVGRREGRDAEILSGVEQGQKVVVSGQNKLQAGAPVKIDNSIDLSKVASGTQD</sequence>
<dbReference type="Gene3D" id="2.40.420.20">
    <property type="match status" value="1"/>
</dbReference>
<protein>
    <submittedName>
        <fullName evidence="4">Efflux RND transporter periplasmic adaptor subunit</fullName>
    </submittedName>
</protein>
<evidence type="ECO:0000256" key="1">
    <source>
        <dbReference type="ARBA" id="ARBA00009477"/>
    </source>
</evidence>
<dbReference type="PANTHER" id="PTHR30469:SF11">
    <property type="entry name" value="BLL4320 PROTEIN"/>
    <property type="match status" value="1"/>
</dbReference>
<accession>A0ABT1LCZ8</accession>
<feature type="domain" description="Multidrug resistance protein MdtA-like C-terminal permuted SH3" evidence="3">
    <location>
        <begin position="282"/>
        <end position="347"/>
    </location>
</feature>
<dbReference type="NCBIfam" id="TIGR01730">
    <property type="entry name" value="RND_mfp"/>
    <property type="match status" value="1"/>
</dbReference>
<dbReference type="Proteomes" id="UP001205890">
    <property type="component" value="Unassembled WGS sequence"/>
</dbReference>